<keyword evidence="3" id="KW-1185">Reference proteome</keyword>
<keyword evidence="1" id="KW-0175">Coiled coil</keyword>
<gene>
    <name evidence="2" type="ORF">GCM10009765_00510</name>
</gene>
<evidence type="ECO:0000256" key="1">
    <source>
        <dbReference type="SAM" id="Coils"/>
    </source>
</evidence>
<feature type="coiled-coil region" evidence="1">
    <location>
        <begin position="22"/>
        <end position="49"/>
    </location>
</feature>
<dbReference type="EMBL" id="BAAANY010000001">
    <property type="protein sequence ID" value="GAA1655273.1"/>
    <property type="molecule type" value="Genomic_DNA"/>
</dbReference>
<sequence length="86" mass="9248">MRQDEDAAEPVARAGHFGTIDLAAVERRLRLADETIAAATRRLELLESMDFDLALEEELGADSSARLASVNARAKIAASPAQPSQE</sequence>
<accession>A0ABN2FNV5</accession>
<evidence type="ECO:0000313" key="3">
    <source>
        <dbReference type="Proteomes" id="UP001500618"/>
    </source>
</evidence>
<evidence type="ECO:0000313" key="2">
    <source>
        <dbReference type="EMBL" id="GAA1655273.1"/>
    </source>
</evidence>
<name>A0ABN2FNV5_9ACTN</name>
<reference evidence="3" key="1">
    <citation type="journal article" date="2019" name="Int. J. Syst. Evol. Microbiol.">
        <title>The Global Catalogue of Microorganisms (GCM) 10K type strain sequencing project: providing services to taxonomists for standard genome sequencing and annotation.</title>
        <authorList>
            <consortium name="The Broad Institute Genomics Platform"/>
            <consortium name="The Broad Institute Genome Sequencing Center for Infectious Disease"/>
            <person name="Wu L."/>
            <person name="Ma J."/>
        </authorList>
    </citation>
    <scope>NUCLEOTIDE SEQUENCE [LARGE SCALE GENOMIC DNA]</scope>
    <source>
        <strain evidence="3">JCM 14718</strain>
    </source>
</reference>
<proteinExistence type="predicted"/>
<dbReference type="Proteomes" id="UP001500618">
    <property type="component" value="Unassembled WGS sequence"/>
</dbReference>
<protein>
    <submittedName>
        <fullName evidence="2">Uncharacterized protein</fullName>
    </submittedName>
</protein>
<comment type="caution">
    <text evidence="2">The sequence shown here is derived from an EMBL/GenBank/DDBJ whole genome shotgun (WGS) entry which is preliminary data.</text>
</comment>
<organism evidence="2 3">
    <name type="scientific">Fodinicola feengrottensis</name>
    <dbReference type="NCBI Taxonomy" id="435914"/>
    <lineage>
        <taxon>Bacteria</taxon>
        <taxon>Bacillati</taxon>
        <taxon>Actinomycetota</taxon>
        <taxon>Actinomycetes</taxon>
        <taxon>Mycobacteriales</taxon>
        <taxon>Fodinicola</taxon>
    </lineage>
</organism>